<dbReference type="OrthoDB" id="9805095at2"/>
<dbReference type="EMBL" id="AP017372">
    <property type="protein sequence ID" value="BBE11096.1"/>
    <property type="molecule type" value="Genomic_DNA"/>
</dbReference>
<dbReference type="KEGG" id="hhk:HH1059_16440"/>
<organism evidence="1 2">
    <name type="scientific">Halorhodospira halochloris</name>
    <name type="common">Ectothiorhodospira halochloris</name>
    <dbReference type="NCBI Taxonomy" id="1052"/>
    <lineage>
        <taxon>Bacteria</taxon>
        <taxon>Pseudomonadati</taxon>
        <taxon>Pseudomonadota</taxon>
        <taxon>Gammaproteobacteria</taxon>
        <taxon>Chromatiales</taxon>
        <taxon>Ectothiorhodospiraceae</taxon>
        <taxon>Halorhodospira</taxon>
    </lineage>
</organism>
<keyword evidence="2" id="KW-1185">Reference proteome</keyword>
<proteinExistence type="predicted"/>
<dbReference type="RefSeq" id="WP_096409731.1">
    <property type="nucleotide sequence ID" value="NZ_AP017372.2"/>
</dbReference>
<gene>
    <name evidence="1" type="ORF">HH1059_16440</name>
</gene>
<protein>
    <submittedName>
        <fullName evidence="1">Uncharacterized protein</fullName>
    </submittedName>
</protein>
<reference evidence="1" key="1">
    <citation type="submission" date="2016-02" db="EMBL/GenBank/DDBJ databases">
        <title>Halorhodospira halochloris DSM-1059 complete genome, version 2.</title>
        <authorList>
            <person name="Tsukatani Y."/>
        </authorList>
    </citation>
    <scope>NUCLEOTIDE SEQUENCE</scope>
    <source>
        <strain evidence="1">DSM 1059</strain>
    </source>
</reference>
<dbReference type="AlphaFoldDB" id="A0A2Z6EZP7"/>
<sequence length="59" mass="6783">MDQTYYTTIRDLEQRGVDQDYINGWAGGYLRNPQREEQRLTERYEAGYADGCAGNTDSA</sequence>
<evidence type="ECO:0000313" key="1">
    <source>
        <dbReference type="EMBL" id="BBE11096.1"/>
    </source>
</evidence>
<name>A0A2Z6EZP7_HALHR</name>
<dbReference type="Proteomes" id="UP000218890">
    <property type="component" value="Chromosome"/>
</dbReference>
<accession>A0A2Z6EZP7</accession>
<evidence type="ECO:0000313" key="2">
    <source>
        <dbReference type="Proteomes" id="UP000218890"/>
    </source>
</evidence>